<dbReference type="AlphaFoldDB" id="A0A2I0CQB8"/>
<dbReference type="EMBL" id="PIYS01000014">
    <property type="protein sequence ID" value="PKF71355.1"/>
    <property type="molecule type" value="Genomic_DNA"/>
</dbReference>
<feature type="domain" description="CheW-like" evidence="5">
    <location>
        <begin position="17"/>
        <end position="161"/>
    </location>
</feature>
<evidence type="ECO:0000256" key="2">
    <source>
        <dbReference type="ARBA" id="ARBA00021483"/>
    </source>
</evidence>
<evidence type="ECO:0000256" key="3">
    <source>
        <dbReference type="ARBA" id="ARBA00022490"/>
    </source>
</evidence>
<dbReference type="GO" id="GO:0007165">
    <property type="term" value="P:signal transduction"/>
    <property type="evidence" value="ECO:0007669"/>
    <property type="project" value="InterPro"/>
</dbReference>
<organism evidence="6 7">
    <name type="scientific">Pseudomonas fluvialis</name>
    <dbReference type="NCBI Taxonomy" id="1793966"/>
    <lineage>
        <taxon>Bacteria</taxon>
        <taxon>Pseudomonadati</taxon>
        <taxon>Pseudomonadota</taxon>
        <taxon>Gammaproteobacteria</taxon>
        <taxon>Pseudomonadales</taxon>
        <taxon>Pseudomonadaceae</taxon>
        <taxon>Pseudomonas</taxon>
    </lineage>
</organism>
<accession>A0A2I0CQB8</accession>
<sequence length="176" mass="18851">MGALLTRETDLRQSQEEAQYLTFMLGGEMFAIGILGIKEILEYGQLTSVPMMPAFVRGVINLRGAVVPVIDLSARFGRHNAEVTRRSCIVIIEADNDGNTQDIGLMVDSVSAVLEIARSEIEPPPAFGAKIRADFISGMAKVNGAFVIVLNVDQVLSVDEMTLLSEASGPALATPS</sequence>
<proteinExistence type="predicted"/>
<dbReference type="InterPro" id="IPR002545">
    <property type="entry name" value="CheW-lke_dom"/>
</dbReference>
<dbReference type="PROSITE" id="PS50851">
    <property type="entry name" value="CHEW"/>
    <property type="match status" value="1"/>
</dbReference>
<dbReference type="RefSeq" id="WP_101193314.1">
    <property type="nucleotide sequence ID" value="NZ_PIYS01000014.1"/>
</dbReference>
<dbReference type="SMART" id="SM00260">
    <property type="entry name" value="CheW"/>
    <property type="match status" value="1"/>
</dbReference>
<evidence type="ECO:0000259" key="5">
    <source>
        <dbReference type="PROSITE" id="PS50851"/>
    </source>
</evidence>
<dbReference type="SUPFAM" id="SSF50341">
    <property type="entry name" value="CheW-like"/>
    <property type="match status" value="1"/>
</dbReference>
<dbReference type="CDD" id="cd00732">
    <property type="entry name" value="CheW"/>
    <property type="match status" value="1"/>
</dbReference>
<dbReference type="GO" id="GO:0006935">
    <property type="term" value="P:chemotaxis"/>
    <property type="evidence" value="ECO:0007669"/>
    <property type="project" value="UniProtKB-KW"/>
</dbReference>
<dbReference type="GO" id="GO:0005829">
    <property type="term" value="C:cytosol"/>
    <property type="evidence" value="ECO:0007669"/>
    <property type="project" value="TreeGrafter"/>
</dbReference>
<dbReference type="Gene3D" id="2.40.50.180">
    <property type="entry name" value="CheA-289, Domain 4"/>
    <property type="match status" value="1"/>
</dbReference>
<evidence type="ECO:0000256" key="4">
    <source>
        <dbReference type="ARBA" id="ARBA00022500"/>
    </source>
</evidence>
<comment type="subcellular location">
    <subcellularLocation>
        <location evidence="1">Cytoplasm</location>
    </subcellularLocation>
</comment>
<reference evidence="7" key="1">
    <citation type="submission" date="2017-12" db="EMBL/GenBank/DDBJ databases">
        <authorList>
            <person name="Yu X.-Y."/>
        </authorList>
    </citation>
    <scope>NUCLEOTIDE SEQUENCE [LARGE SCALE GENOMIC DNA]</scope>
    <source>
        <strain evidence="7">ZYSR67-Z</strain>
    </source>
</reference>
<dbReference type="FunFam" id="2.40.50.180:FF:000002">
    <property type="entry name" value="Chemotaxis protein CheW"/>
    <property type="match status" value="1"/>
</dbReference>
<dbReference type="Pfam" id="PF01584">
    <property type="entry name" value="CheW"/>
    <property type="match status" value="1"/>
</dbReference>
<keyword evidence="3" id="KW-0963">Cytoplasm</keyword>
<name>A0A2I0CQB8_9PSED</name>
<evidence type="ECO:0000313" key="6">
    <source>
        <dbReference type="EMBL" id="PKF71355.1"/>
    </source>
</evidence>
<protein>
    <recommendedName>
        <fullName evidence="2">Chemotaxis protein CheW</fullName>
    </recommendedName>
</protein>
<dbReference type="Proteomes" id="UP000242861">
    <property type="component" value="Unassembled WGS sequence"/>
</dbReference>
<evidence type="ECO:0000313" key="7">
    <source>
        <dbReference type="Proteomes" id="UP000242861"/>
    </source>
</evidence>
<dbReference type="PANTHER" id="PTHR22617">
    <property type="entry name" value="CHEMOTAXIS SENSOR HISTIDINE KINASE-RELATED"/>
    <property type="match status" value="1"/>
</dbReference>
<comment type="caution">
    <text evidence="6">The sequence shown here is derived from an EMBL/GenBank/DDBJ whole genome shotgun (WGS) entry which is preliminary data.</text>
</comment>
<dbReference type="PANTHER" id="PTHR22617:SF41">
    <property type="entry name" value="CHEMOTAXIS SIGNAL TRANSDUCTION SYSTEM ADAPTOR PROTEIN CHEW"/>
    <property type="match status" value="1"/>
</dbReference>
<dbReference type="InterPro" id="IPR036061">
    <property type="entry name" value="CheW-like_dom_sf"/>
</dbReference>
<dbReference type="InterPro" id="IPR039315">
    <property type="entry name" value="CheW"/>
</dbReference>
<gene>
    <name evidence="6" type="ORF">CW360_07805</name>
</gene>
<evidence type="ECO:0000256" key="1">
    <source>
        <dbReference type="ARBA" id="ARBA00004496"/>
    </source>
</evidence>
<keyword evidence="4" id="KW-0145">Chemotaxis</keyword>
<dbReference type="Gene3D" id="2.30.30.40">
    <property type="entry name" value="SH3 Domains"/>
    <property type="match status" value="1"/>
</dbReference>